<dbReference type="CDD" id="cd02674">
    <property type="entry name" value="Peptidase_C19R"/>
    <property type="match status" value="1"/>
</dbReference>
<dbReference type="AlphaFoldDB" id="A0A9N9WSB9"/>
<name>A0A9N9WSB9_9DIPT</name>
<gene>
    <name evidence="5" type="ORF">CHIRRI_LOCUS6213</name>
</gene>
<dbReference type="Pfam" id="PF00443">
    <property type="entry name" value="UCH"/>
    <property type="match status" value="1"/>
</dbReference>
<dbReference type="GO" id="GO:0006508">
    <property type="term" value="P:proteolysis"/>
    <property type="evidence" value="ECO:0007669"/>
    <property type="project" value="UniProtKB-KW"/>
</dbReference>
<dbReference type="EC" id="3.4.19.12" evidence="2"/>
<dbReference type="PANTHER" id="PTHR21646:SF23">
    <property type="entry name" value="UBIQUITIN CARBOXYL-TERMINAL HYDROLASE USP2"/>
    <property type="match status" value="1"/>
</dbReference>
<evidence type="ECO:0000256" key="2">
    <source>
        <dbReference type="RuleBase" id="RU366025"/>
    </source>
</evidence>
<dbReference type="FunFam" id="3.90.70.10:FF:000083">
    <property type="entry name" value="Uncharacterized protein, isoform B"/>
    <property type="match status" value="1"/>
</dbReference>
<comment type="catalytic activity">
    <reaction evidence="1 2">
        <text>Thiol-dependent hydrolysis of ester, thioester, amide, peptide and isopeptide bonds formed by the C-terminal Gly of ubiquitin (a 76-residue protein attached to proteins as an intracellular targeting signal).</text>
        <dbReference type="EC" id="3.4.19.12"/>
    </reaction>
</comment>
<dbReference type="InterPro" id="IPR028889">
    <property type="entry name" value="USP"/>
</dbReference>
<dbReference type="PANTHER" id="PTHR21646">
    <property type="entry name" value="UBIQUITIN CARBOXYL-TERMINAL HYDROLASE"/>
    <property type="match status" value="1"/>
</dbReference>
<dbReference type="OrthoDB" id="265306at2759"/>
<keyword evidence="2" id="KW-0788">Thiol protease</keyword>
<dbReference type="PROSITE" id="PS50235">
    <property type="entry name" value="USP_3"/>
    <property type="match status" value="1"/>
</dbReference>
<feature type="region of interest" description="Disordered" evidence="3">
    <location>
        <begin position="1"/>
        <end position="95"/>
    </location>
</feature>
<sequence>MPVISSRRYSSYLTSPSSSSSSTSSSGIGSGTYRSTNYTSSSSLSSTNLPSSSRYNSSSDSTSSYRTYRSTLGTSSSSTSASDRTTSGTSSYRSRYDYDDAYNKYDSSSSYDKKRTDSLLSTRIGVSKKNTSNNRYSTICDTLPPLPPNAHNHHHPSSSSSTTNGTSSINNSILSKRSLSRSRDQYDSNNNITKSSSSDSGVGTSAKSSDTMGKLSLMDDLEFYEKYSPSRYMTKYESARSRSLSDAALTTSNRETSPASSTTSLNNTPTHTPKSEIRSVSLRNALPTTTRTWDRDYTSGASLYSGRSSLGDSKLSDNKKLDGESRSNGLSSYAAGGYRAPNVSPSKSPGRDNLYDRKTSSLAEGQCGLWNIGNTCFMNSVLQCLSHTVDLSKFARSSSAASSVIDKGSSSSTKDQKIWSEFCKLITQMWQPGAKSVNPSDLKMALSSKYRMYSGSAQQDSQEFLRYLLDALHGALNKGGQKVSLHIEEDMSDLEKSHEMWDWYTKRENSIIKDLFVGQLKSSLYCTHCEKTSVMFDPFWDLSVPVPSTSSNCKLDKCLEMFTVKDVLDGNEMPYCDFCKTTRKCIKWFTIQSFPKYLVIHLKRFSEMRWTKLTNIVEFPTGIGELDLTPYAADSMEKSDTPPIYSLYGISNHMGSTHGGHYVASCKHPVTKKWFEYNDNFVSETRESSLVSSSAYLLFYERV</sequence>
<proteinExistence type="inferred from homology"/>
<feature type="compositionally biased region" description="Low complexity" evidence="3">
    <location>
        <begin position="193"/>
        <end position="209"/>
    </location>
</feature>
<dbReference type="SUPFAM" id="SSF54001">
    <property type="entry name" value="Cysteine proteinases"/>
    <property type="match status" value="1"/>
</dbReference>
<dbReference type="GO" id="GO:0016579">
    <property type="term" value="P:protein deubiquitination"/>
    <property type="evidence" value="ECO:0007669"/>
    <property type="project" value="InterPro"/>
</dbReference>
<feature type="domain" description="USP" evidence="4">
    <location>
        <begin position="367"/>
        <end position="703"/>
    </location>
</feature>
<keyword evidence="6" id="KW-1185">Reference proteome</keyword>
<comment type="similarity">
    <text evidence="2">Belongs to the peptidase C19 family.</text>
</comment>
<keyword evidence="2" id="KW-0645">Protease</keyword>
<dbReference type="InterPro" id="IPR050185">
    <property type="entry name" value="Ub_carboxyl-term_hydrolase"/>
</dbReference>
<reference evidence="5" key="2">
    <citation type="submission" date="2022-10" db="EMBL/GenBank/DDBJ databases">
        <authorList>
            <consortium name="ENA_rothamsted_submissions"/>
            <consortium name="culmorum"/>
            <person name="King R."/>
        </authorList>
    </citation>
    <scope>NUCLEOTIDE SEQUENCE</scope>
</reference>
<dbReference type="Gene3D" id="3.90.70.10">
    <property type="entry name" value="Cysteine proteinases"/>
    <property type="match status" value="1"/>
</dbReference>
<evidence type="ECO:0000313" key="5">
    <source>
        <dbReference type="EMBL" id="CAG9803312.1"/>
    </source>
</evidence>
<dbReference type="Proteomes" id="UP001153620">
    <property type="component" value="Chromosome 2"/>
</dbReference>
<evidence type="ECO:0000313" key="6">
    <source>
        <dbReference type="Proteomes" id="UP001153620"/>
    </source>
</evidence>
<feature type="compositionally biased region" description="Low complexity" evidence="3">
    <location>
        <begin position="1"/>
        <end position="93"/>
    </location>
</feature>
<dbReference type="InterPro" id="IPR038765">
    <property type="entry name" value="Papain-like_cys_pep_sf"/>
</dbReference>
<feature type="compositionally biased region" description="Polar residues" evidence="3">
    <location>
        <begin position="250"/>
        <end position="272"/>
    </location>
</feature>
<feature type="region of interest" description="Disordered" evidence="3">
    <location>
        <begin position="238"/>
        <end position="283"/>
    </location>
</feature>
<dbReference type="PROSITE" id="PS00972">
    <property type="entry name" value="USP_1"/>
    <property type="match status" value="1"/>
</dbReference>
<dbReference type="InterPro" id="IPR001394">
    <property type="entry name" value="Peptidase_C19_UCH"/>
</dbReference>
<feature type="compositionally biased region" description="Polar residues" evidence="3">
    <location>
        <begin position="130"/>
        <end position="140"/>
    </location>
</feature>
<dbReference type="PROSITE" id="PS00973">
    <property type="entry name" value="USP_2"/>
    <property type="match status" value="1"/>
</dbReference>
<protein>
    <recommendedName>
        <fullName evidence="2">Ubiquitin carboxyl-terminal hydrolase</fullName>
        <ecNumber evidence="2">3.4.19.12</ecNumber>
    </recommendedName>
</protein>
<dbReference type="GO" id="GO:0004843">
    <property type="term" value="F:cysteine-type deubiquitinase activity"/>
    <property type="evidence" value="ECO:0007669"/>
    <property type="project" value="UniProtKB-UniRule"/>
</dbReference>
<evidence type="ECO:0000256" key="3">
    <source>
        <dbReference type="SAM" id="MobiDB-lite"/>
    </source>
</evidence>
<evidence type="ECO:0000259" key="4">
    <source>
        <dbReference type="PROSITE" id="PS50235"/>
    </source>
</evidence>
<dbReference type="EMBL" id="OU895878">
    <property type="protein sequence ID" value="CAG9803312.1"/>
    <property type="molecule type" value="Genomic_DNA"/>
</dbReference>
<organism evidence="5 6">
    <name type="scientific">Chironomus riparius</name>
    <dbReference type="NCBI Taxonomy" id="315576"/>
    <lineage>
        <taxon>Eukaryota</taxon>
        <taxon>Metazoa</taxon>
        <taxon>Ecdysozoa</taxon>
        <taxon>Arthropoda</taxon>
        <taxon>Hexapoda</taxon>
        <taxon>Insecta</taxon>
        <taxon>Pterygota</taxon>
        <taxon>Neoptera</taxon>
        <taxon>Endopterygota</taxon>
        <taxon>Diptera</taxon>
        <taxon>Nematocera</taxon>
        <taxon>Chironomoidea</taxon>
        <taxon>Chironomidae</taxon>
        <taxon>Chironominae</taxon>
        <taxon>Chironomus</taxon>
    </lineage>
</organism>
<reference evidence="5" key="1">
    <citation type="submission" date="2022-01" db="EMBL/GenBank/DDBJ databases">
        <authorList>
            <person name="King R."/>
        </authorList>
    </citation>
    <scope>NUCLEOTIDE SEQUENCE</scope>
</reference>
<feature type="compositionally biased region" description="Basic and acidic residues" evidence="3">
    <location>
        <begin position="314"/>
        <end position="325"/>
    </location>
</feature>
<accession>A0A9N9WSB9</accession>
<keyword evidence="2" id="KW-0833">Ubl conjugation pathway</keyword>
<feature type="region of interest" description="Disordered" evidence="3">
    <location>
        <begin position="130"/>
        <end position="211"/>
    </location>
</feature>
<feature type="compositionally biased region" description="Low complexity" evidence="3">
    <location>
        <begin position="157"/>
        <end position="177"/>
    </location>
</feature>
<feature type="region of interest" description="Disordered" evidence="3">
    <location>
        <begin position="308"/>
        <end position="356"/>
    </location>
</feature>
<evidence type="ECO:0000256" key="1">
    <source>
        <dbReference type="ARBA" id="ARBA00000707"/>
    </source>
</evidence>
<dbReference type="InterPro" id="IPR018200">
    <property type="entry name" value="USP_CS"/>
</dbReference>
<keyword evidence="2" id="KW-0378">Hydrolase</keyword>